<protein>
    <recommendedName>
        <fullName evidence="3">DUF1476 domain-containing protein</fullName>
    </recommendedName>
</protein>
<sequence length="107" mass="11784">MSNSFSSRGKGFEAKLQQDSELRFKAESRRNKLLGLWLAEKMGLSGAQAEAYAKEVVLSDLDVPGIDDMVAKIMGDVRARGLALDEADVRREAERLMARAVDEVAAR</sequence>
<evidence type="ECO:0000313" key="1">
    <source>
        <dbReference type="EMBL" id="TCS65078.1"/>
    </source>
</evidence>
<comment type="caution">
    <text evidence="1">The sequence shown here is derived from an EMBL/GenBank/DDBJ whole genome shotgun (WGS) entry which is preliminary data.</text>
</comment>
<dbReference type="EMBL" id="SLZW01000001">
    <property type="protein sequence ID" value="TCS65078.1"/>
    <property type="molecule type" value="Genomic_DNA"/>
</dbReference>
<dbReference type="AlphaFoldDB" id="A0A4R3JG08"/>
<accession>A0A4R3JG08</accession>
<dbReference type="InterPro" id="IPR009945">
    <property type="entry name" value="ATPase_inh_sub_z"/>
</dbReference>
<dbReference type="Pfam" id="PF07345">
    <property type="entry name" value="ATPaseInh_sub_z"/>
    <property type="match status" value="1"/>
</dbReference>
<dbReference type="OrthoDB" id="9810387at2"/>
<evidence type="ECO:0008006" key="3">
    <source>
        <dbReference type="Google" id="ProtNLM"/>
    </source>
</evidence>
<evidence type="ECO:0000313" key="2">
    <source>
        <dbReference type="Proteomes" id="UP000295304"/>
    </source>
</evidence>
<keyword evidence="2" id="KW-1185">Reference proteome</keyword>
<dbReference type="PIRSF" id="PIRSF031780">
    <property type="entry name" value="UCP031780"/>
    <property type="match status" value="1"/>
</dbReference>
<dbReference type="InterPro" id="IPR038293">
    <property type="entry name" value="ATPase_inh_sub_z_sf"/>
</dbReference>
<dbReference type="RefSeq" id="WP_132937790.1">
    <property type="nucleotide sequence ID" value="NZ_CP119676.1"/>
</dbReference>
<name>A0A4R3JG08_9PROT</name>
<reference evidence="1 2" key="1">
    <citation type="submission" date="2019-03" db="EMBL/GenBank/DDBJ databases">
        <title>Genomic Encyclopedia of Type Strains, Phase IV (KMG-IV): sequencing the most valuable type-strain genomes for metagenomic binning, comparative biology and taxonomic classification.</title>
        <authorList>
            <person name="Goeker M."/>
        </authorList>
    </citation>
    <scope>NUCLEOTIDE SEQUENCE [LARGE SCALE GENOMIC DNA]</scope>
    <source>
        <strain evidence="1 2">DSM 101688</strain>
    </source>
</reference>
<gene>
    <name evidence="1" type="ORF">EDD55_101412</name>
</gene>
<dbReference type="Gene3D" id="1.10.790.20">
    <property type="entry name" value="Domain of unknown function DUF1476"/>
    <property type="match status" value="1"/>
</dbReference>
<dbReference type="Proteomes" id="UP000295304">
    <property type="component" value="Unassembled WGS sequence"/>
</dbReference>
<proteinExistence type="predicted"/>
<organism evidence="1 2">
    <name type="scientific">Varunaivibrio sulfuroxidans</name>
    <dbReference type="NCBI Taxonomy" id="1773489"/>
    <lineage>
        <taxon>Bacteria</taxon>
        <taxon>Pseudomonadati</taxon>
        <taxon>Pseudomonadota</taxon>
        <taxon>Alphaproteobacteria</taxon>
        <taxon>Rhodospirillales</taxon>
        <taxon>Magnetovibrionaceae</taxon>
        <taxon>Varunaivibrio</taxon>
    </lineage>
</organism>